<accession>B3M197</accession>
<feature type="compositionally biased region" description="Polar residues" evidence="4">
    <location>
        <begin position="17"/>
        <end position="26"/>
    </location>
</feature>
<dbReference type="HOGENOM" id="CLU_748580_0_0_1"/>
<feature type="domain" description="EF-hand" evidence="5">
    <location>
        <begin position="216"/>
        <end position="251"/>
    </location>
</feature>
<dbReference type="InterPro" id="IPR011992">
    <property type="entry name" value="EF-hand-dom_pair"/>
</dbReference>
<organism evidence="6 7">
    <name type="scientific">Drosophila ananassae</name>
    <name type="common">Fruit fly</name>
    <dbReference type="NCBI Taxonomy" id="7217"/>
    <lineage>
        <taxon>Eukaryota</taxon>
        <taxon>Metazoa</taxon>
        <taxon>Ecdysozoa</taxon>
        <taxon>Arthropoda</taxon>
        <taxon>Hexapoda</taxon>
        <taxon>Insecta</taxon>
        <taxon>Pterygota</taxon>
        <taxon>Neoptera</taxon>
        <taxon>Endopterygota</taxon>
        <taxon>Diptera</taxon>
        <taxon>Brachycera</taxon>
        <taxon>Muscomorpha</taxon>
        <taxon>Ephydroidea</taxon>
        <taxon>Drosophilidae</taxon>
        <taxon>Drosophila</taxon>
        <taxon>Sophophora</taxon>
    </lineage>
</organism>
<dbReference type="SUPFAM" id="SSF47473">
    <property type="entry name" value="EF-hand"/>
    <property type="match status" value="1"/>
</dbReference>
<dbReference type="GeneID" id="6500612"/>
<dbReference type="EMBL" id="CH902617">
    <property type="protein sequence ID" value="EDV42124.1"/>
    <property type="molecule type" value="Genomic_DNA"/>
</dbReference>
<dbReference type="PANTHER" id="PTHR13025">
    <property type="entry name" value="EF-HAND DOMAIN-CONTAINING PROTEIN D"/>
    <property type="match status" value="1"/>
</dbReference>
<feature type="compositionally biased region" description="Basic and acidic residues" evidence="4">
    <location>
        <begin position="1"/>
        <end position="11"/>
    </location>
</feature>
<keyword evidence="7" id="KW-1185">Reference proteome</keyword>
<keyword evidence="3" id="KW-0106">Calcium</keyword>
<dbReference type="Gene3D" id="1.10.238.10">
    <property type="entry name" value="EF-hand"/>
    <property type="match status" value="1"/>
</dbReference>
<dbReference type="InParanoid" id="B3M197"/>
<dbReference type="eggNOG" id="KOG0041">
    <property type="taxonomic scope" value="Eukaryota"/>
</dbReference>
<proteinExistence type="predicted"/>
<feature type="region of interest" description="Disordered" evidence="4">
    <location>
        <begin position="1"/>
        <end position="26"/>
    </location>
</feature>
<evidence type="ECO:0000313" key="7">
    <source>
        <dbReference type="Proteomes" id="UP000007801"/>
    </source>
</evidence>
<dbReference type="KEGG" id="dan:6500612"/>
<evidence type="ECO:0000256" key="2">
    <source>
        <dbReference type="ARBA" id="ARBA00022737"/>
    </source>
</evidence>
<evidence type="ECO:0000313" key="6">
    <source>
        <dbReference type="EMBL" id="EDV42124.1"/>
    </source>
</evidence>
<evidence type="ECO:0000256" key="3">
    <source>
        <dbReference type="ARBA" id="ARBA00022837"/>
    </source>
</evidence>
<feature type="compositionally biased region" description="Basic and acidic residues" evidence="4">
    <location>
        <begin position="41"/>
        <end position="70"/>
    </location>
</feature>
<dbReference type="SMR" id="B3M197"/>
<dbReference type="PANTHER" id="PTHR13025:SF6">
    <property type="entry name" value="EF-HAND DOMAIN-CONTAINING PROTEIN-RELATED"/>
    <property type="match status" value="1"/>
</dbReference>
<dbReference type="PhylomeDB" id="B3M197"/>
<evidence type="ECO:0000259" key="5">
    <source>
        <dbReference type="PROSITE" id="PS50222"/>
    </source>
</evidence>
<dbReference type="AlphaFoldDB" id="B3M197"/>
<protein>
    <recommendedName>
        <fullName evidence="5">EF-hand domain-containing protein</fullName>
    </recommendedName>
</protein>
<feature type="region of interest" description="Disordered" evidence="4">
    <location>
        <begin position="343"/>
        <end position="366"/>
    </location>
</feature>
<evidence type="ECO:0000256" key="1">
    <source>
        <dbReference type="ARBA" id="ARBA00022723"/>
    </source>
</evidence>
<dbReference type="Proteomes" id="UP000007801">
    <property type="component" value="Unassembled WGS sequence"/>
</dbReference>
<reference evidence="6 7" key="1">
    <citation type="journal article" date="2007" name="Nature">
        <title>Evolution of genes and genomes on the Drosophila phylogeny.</title>
        <authorList>
            <consortium name="Drosophila 12 Genomes Consortium"/>
            <person name="Clark A.G."/>
            <person name="Eisen M.B."/>
            <person name="Smith D.R."/>
            <person name="Bergman C.M."/>
            <person name="Oliver B."/>
            <person name="Markow T.A."/>
            <person name="Kaufman T.C."/>
            <person name="Kellis M."/>
            <person name="Gelbart W."/>
            <person name="Iyer V.N."/>
            <person name="Pollard D.A."/>
            <person name="Sackton T.B."/>
            <person name="Larracuente A.M."/>
            <person name="Singh N.D."/>
            <person name="Abad J.P."/>
            <person name="Abt D.N."/>
            <person name="Adryan B."/>
            <person name="Aguade M."/>
            <person name="Akashi H."/>
            <person name="Anderson W.W."/>
            <person name="Aquadro C.F."/>
            <person name="Ardell D.H."/>
            <person name="Arguello R."/>
            <person name="Artieri C.G."/>
            <person name="Barbash D.A."/>
            <person name="Barker D."/>
            <person name="Barsanti P."/>
            <person name="Batterham P."/>
            <person name="Batzoglou S."/>
            <person name="Begun D."/>
            <person name="Bhutkar A."/>
            <person name="Blanco E."/>
            <person name="Bosak S.A."/>
            <person name="Bradley R.K."/>
            <person name="Brand A.D."/>
            <person name="Brent M.R."/>
            <person name="Brooks A.N."/>
            <person name="Brown R.H."/>
            <person name="Butlin R.K."/>
            <person name="Caggese C."/>
            <person name="Calvi B.R."/>
            <person name="Bernardo de Carvalho A."/>
            <person name="Caspi A."/>
            <person name="Castrezana S."/>
            <person name="Celniker S.E."/>
            <person name="Chang J.L."/>
            <person name="Chapple C."/>
            <person name="Chatterji S."/>
            <person name="Chinwalla A."/>
            <person name="Civetta A."/>
            <person name="Clifton S.W."/>
            <person name="Comeron J.M."/>
            <person name="Costello J.C."/>
            <person name="Coyne J.A."/>
            <person name="Daub J."/>
            <person name="David R.G."/>
            <person name="Delcher A.L."/>
            <person name="Delehaunty K."/>
            <person name="Do C.B."/>
            <person name="Ebling H."/>
            <person name="Edwards K."/>
            <person name="Eickbush T."/>
            <person name="Evans J.D."/>
            <person name="Filipski A."/>
            <person name="Findeiss S."/>
            <person name="Freyhult E."/>
            <person name="Fulton L."/>
            <person name="Fulton R."/>
            <person name="Garcia A.C."/>
            <person name="Gardiner A."/>
            <person name="Garfield D.A."/>
            <person name="Garvin B.E."/>
            <person name="Gibson G."/>
            <person name="Gilbert D."/>
            <person name="Gnerre S."/>
            <person name="Godfrey J."/>
            <person name="Good R."/>
            <person name="Gotea V."/>
            <person name="Gravely B."/>
            <person name="Greenberg A.J."/>
            <person name="Griffiths-Jones S."/>
            <person name="Gross S."/>
            <person name="Guigo R."/>
            <person name="Gustafson E.A."/>
            <person name="Haerty W."/>
            <person name="Hahn M.W."/>
            <person name="Halligan D.L."/>
            <person name="Halpern A.L."/>
            <person name="Halter G.M."/>
            <person name="Han M.V."/>
            <person name="Heger A."/>
            <person name="Hillier L."/>
            <person name="Hinrichs A.S."/>
            <person name="Holmes I."/>
            <person name="Hoskins R.A."/>
            <person name="Hubisz M.J."/>
            <person name="Hultmark D."/>
            <person name="Huntley M.A."/>
            <person name="Jaffe D.B."/>
            <person name="Jagadeeshan S."/>
            <person name="Jeck W.R."/>
            <person name="Johnson J."/>
            <person name="Jones C.D."/>
            <person name="Jordan W.C."/>
            <person name="Karpen G.H."/>
            <person name="Kataoka E."/>
            <person name="Keightley P.D."/>
            <person name="Kheradpour P."/>
            <person name="Kirkness E.F."/>
            <person name="Koerich L.B."/>
            <person name="Kristiansen K."/>
            <person name="Kudrna D."/>
            <person name="Kulathinal R.J."/>
            <person name="Kumar S."/>
            <person name="Kwok R."/>
            <person name="Lander E."/>
            <person name="Langley C.H."/>
            <person name="Lapoint R."/>
            <person name="Lazzaro B.P."/>
            <person name="Lee S.J."/>
            <person name="Levesque L."/>
            <person name="Li R."/>
            <person name="Lin C.F."/>
            <person name="Lin M.F."/>
            <person name="Lindblad-Toh K."/>
            <person name="Llopart A."/>
            <person name="Long M."/>
            <person name="Low L."/>
            <person name="Lozovsky E."/>
            <person name="Lu J."/>
            <person name="Luo M."/>
            <person name="Machado C.A."/>
            <person name="Makalowski W."/>
            <person name="Marzo M."/>
            <person name="Matsuda M."/>
            <person name="Matzkin L."/>
            <person name="McAllister B."/>
            <person name="McBride C.S."/>
            <person name="McKernan B."/>
            <person name="McKernan K."/>
            <person name="Mendez-Lago M."/>
            <person name="Minx P."/>
            <person name="Mollenhauer M.U."/>
            <person name="Montooth K."/>
            <person name="Mount S.M."/>
            <person name="Mu X."/>
            <person name="Myers E."/>
            <person name="Negre B."/>
            <person name="Newfeld S."/>
            <person name="Nielsen R."/>
            <person name="Noor M.A."/>
            <person name="O'Grady P."/>
            <person name="Pachter L."/>
            <person name="Papaceit M."/>
            <person name="Parisi M.J."/>
            <person name="Parisi M."/>
            <person name="Parts L."/>
            <person name="Pedersen J.S."/>
            <person name="Pesole G."/>
            <person name="Phillippy A.M."/>
            <person name="Ponting C.P."/>
            <person name="Pop M."/>
            <person name="Porcelli D."/>
            <person name="Powell J.R."/>
            <person name="Prohaska S."/>
            <person name="Pruitt K."/>
            <person name="Puig M."/>
            <person name="Quesneville H."/>
            <person name="Ram K.R."/>
            <person name="Rand D."/>
            <person name="Rasmussen M.D."/>
            <person name="Reed L.K."/>
            <person name="Reenan R."/>
            <person name="Reily A."/>
            <person name="Remington K.A."/>
            <person name="Rieger T.T."/>
            <person name="Ritchie M.G."/>
            <person name="Robin C."/>
            <person name="Rogers Y.H."/>
            <person name="Rohde C."/>
            <person name="Rozas J."/>
            <person name="Rubenfield M.J."/>
            <person name="Ruiz A."/>
            <person name="Russo S."/>
            <person name="Salzberg S.L."/>
            <person name="Sanchez-Gracia A."/>
            <person name="Saranga D.J."/>
            <person name="Sato H."/>
            <person name="Schaeffer S.W."/>
            <person name="Schatz M.C."/>
            <person name="Schlenke T."/>
            <person name="Schwartz R."/>
            <person name="Segarra C."/>
            <person name="Singh R.S."/>
            <person name="Sirot L."/>
            <person name="Sirota M."/>
            <person name="Sisneros N.B."/>
            <person name="Smith C.D."/>
            <person name="Smith T.F."/>
            <person name="Spieth J."/>
            <person name="Stage D.E."/>
            <person name="Stark A."/>
            <person name="Stephan W."/>
            <person name="Strausberg R.L."/>
            <person name="Strempel S."/>
            <person name="Sturgill D."/>
            <person name="Sutton G."/>
            <person name="Sutton G.G."/>
            <person name="Tao W."/>
            <person name="Teichmann S."/>
            <person name="Tobari Y.N."/>
            <person name="Tomimura Y."/>
            <person name="Tsolas J.M."/>
            <person name="Valente V.L."/>
            <person name="Venter E."/>
            <person name="Venter J.C."/>
            <person name="Vicario S."/>
            <person name="Vieira F.G."/>
            <person name="Vilella A.J."/>
            <person name="Villasante A."/>
            <person name="Walenz B."/>
            <person name="Wang J."/>
            <person name="Wasserman M."/>
            <person name="Watts T."/>
            <person name="Wilson D."/>
            <person name="Wilson R.K."/>
            <person name="Wing R.A."/>
            <person name="Wolfner M.F."/>
            <person name="Wong A."/>
            <person name="Wong G.K."/>
            <person name="Wu C.I."/>
            <person name="Wu G."/>
            <person name="Yamamoto D."/>
            <person name="Yang H.P."/>
            <person name="Yang S.P."/>
            <person name="Yorke J.A."/>
            <person name="Yoshida K."/>
            <person name="Zdobnov E."/>
            <person name="Zhang P."/>
            <person name="Zhang Y."/>
            <person name="Zimin A.V."/>
            <person name="Baldwin J."/>
            <person name="Abdouelleil A."/>
            <person name="Abdulkadir J."/>
            <person name="Abebe A."/>
            <person name="Abera B."/>
            <person name="Abreu J."/>
            <person name="Acer S.C."/>
            <person name="Aftuck L."/>
            <person name="Alexander A."/>
            <person name="An P."/>
            <person name="Anderson E."/>
            <person name="Anderson S."/>
            <person name="Arachi H."/>
            <person name="Azer M."/>
            <person name="Bachantsang P."/>
            <person name="Barry A."/>
            <person name="Bayul T."/>
            <person name="Berlin A."/>
            <person name="Bessette D."/>
            <person name="Bloom T."/>
            <person name="Blye J."/>
            <person name="Boguslavskiy L."/>
            <person name="Bonnet C."/>
            <person name="Boukhgalter B."/>
            <person name="Bourzgui I."/>
            <person name="Brown A."/>
            <person name="Cahill P."/>
            <person name="Channer S."/>
            <person name="Cheshatsang Y."/>
            <person name="Chuda L."/>
            <person name="Citroen M."/>
            <person name="Collymore A."/>
            <person name="Cooke P."/>
            <person name="Costello M."/>
            <person name="D'Aco K."/>
            <person name="Daza R."/>
            <person name="De Haan G."/>
            <person name="DeGray S."/>
            <person name="DeMaso C."/>
            <person name="Dhargay N."/>
            <person name="Dooley K."/>
            <person name="Dooley E."/>
            <person name="Doricent M."/>
            <person name="Dorje P."/>
            <person name="Dorjee K."/>
            <person name="Dupes A."/>
            <person name="Elong R."/>
            <person name="Falk J."/>
            <person name="Farina A."/>
            <person name="Faro S."/>
            <person name="Ferguson D."/>
            <person name="Fisher S."/>
            <person name="Foley C.D."/>
            <person name="Franke A."/>
            <person name="Friedrich D."/>
            <person name="Gadbois L."/>
            <person name="Gearin G."/>
            <person name="Gearin C.R."/>
            <person name="Giannoukos G."/>
            <person name="Goode T."/>
            <person name="Graham J."/>
            <person name="Grandbois E."/>
            <person name="Grewal S."/>
            <person name="Gyaltsen K."/>
            <person name="Hafez N."/>
            <person name="Hagos B."/>
            <person name="Hall J."/>
            <person name="Henson C."/>
            <person name="Hollinger A."/>
            <person name="Honan T."/>
            <person name="Huard M.D."/>
            <person name="Hughes L."/>
            <person name="Hurhula B."/>
            <person name="Husby M.E."/>
            <person name="Kamat A."/>
            <person name="Kanga B."/>
            <person name="Kashin S."/>
            <person name="Khazanovich D."/>
            <person name="Kisner P."/>
            <person name="Lance K."/>
            <person name="Lara M."/>
            <person name="Lee W."/>
            <person name="Lennon N."/>
            <person name="Letendre F."/>
            <person name="LeVine R."/>
            <person name="Lipovsky A."/>
            <person name="Liu X."/>
            <person name="Liu J."/>
            <person name="Liu S."/>
            <person name="Lokyitsang T."/>
            <person name="Lokyitsang Y."/>
            <person name="Lubonja R."/>
            <person name="Lui A."/>
            <person name="MacDonald P."/>
            <person name="Magnisalis V."/>
            <person name="Maru K."/>
            <person name="Matthews C."/>
            <person name="McCusker W."/>
            <person name="McDonough S."/>
            <person name="Mehta T."/>
            <person name="Meldrim J."/>
            <person name="Meneus L."/>
            <person name="Mihai O."/>
            <person name="Mihalev A."/>
            <person name="Mihova T."/>
            <person name="Mittelman R."/>
            <person name="Mlenga V."/>
            <person name="Montmayeur A."/>
            <person name="Mulrain L."/>
            <person name="Navidi A."/>
            <person name="Naylor J."/>
            <person name="Negash T."/>
            <person name="Nguyen T."/>
            <person name="Nguyen N."/>
            <person name="Nicol R."/>
            <person name="Norbu C."/>
            <person name="Norbu N."/>
            <person name="Novod N."/>
            <person name="O'Neill B."/>
            <person name="Osman S."/>
            <person name="Markiewicz E."/>
            <person name="Oyono O.L."/>
            <person name="Patti C."/>
            <person name="Phunkhang P."/>
            <person name="Pierre F."/>
            <person name="Priest M."/>
            <person name="Raghuraman S."/>
            <person name="Rege F."/>
            <person name="Reyes R."/>
            <person name="Rise C."/>
            <person name="Rogov P."/>
            <person name="Ross K."/>
            <person name="Ryan E."/>
            <person name="Settipalli S."/>
            <person name="Shea T."/>
            <person name="Sherpa N."/>
            <person name="Shi L."/>
            <person name="Shih D."/>
            <person name="Sparrow T."/>
            <person name="Spaulding J."/>
            <person name="Stalker J."/>
            <person name="Stange-Thomann N."/>
            <person name="Stavropoulos S."/>
            <person name="Stone C."/>
            <person name="Strader C."/>
            <person name="Tesfaye S."/>
            <person name="Thomson T."/>
            <person name="Thoulutsang Y."/>
            <person name="Thoulutsang D."/>
            <person name="Topham K."/>
            <person name="Topping I."/>
            <person name="Tsamla T."/>
            <person name="Vassiliev H."/>
            <person name="Vo A."/>
            <person name="Wangchuk T."/>
            <person name="Wangdi T."/>
            <person name="Weiand M."/>
            <person name="Wilkinson J."/>
            <person name="Wilson A."/>
            <person name="Yadav S."/>
            <person name="Young G."/>
            <person name="Yu Q."/>
            <person name="Zembek L."/>
            <person name="Zhong D."/>
            <person name="Zimmer A."/>
            <person name="Zwirko Z."/>
            <person name="Jaffe D.B."/>
            <person name="Alvarez P."/>
            <person name="Brockman W."/>
            <person name="Butler J."/>
            <person name="Chin C."/>
            <person name="Gnerre S."/>
            <person name="Grabherr M."/>
            <person name="Kleber M."/>
            <person name="Mauceli E."/>
            <person name="MacCallum I."/>
        </authorList>
    </citation>
    <scope>NUCLEOTIDE SEQUENCE [LARGE SCALE GENOMIC DNA]</scope>
    <source>
        <strain evidence="7">Tucson 14024-0371.13</strain>
    </source>
</reference>
<dbReference type="OrthoDB" id="6572480at2759"/>
<feature type="region of interest" description="Disordered" evidence="4">
    <location>
        <begin position="38"/>
        <end position="109"/>
    </location>
</feature>
<feature type="compositionally biased region" description="Low complexity" evidence="4">
    <location>
        <begin position="349"/>
        <end position="362"/>
    </location>
</feature>
<dbReference type="InterPro" id="IPR040365">
    <property type="entry name" value="EFHD1/2"/>
</dbReference>
<dbReference type="STRING" id="7217.B3M197"/>
<dbReference type="GO" id="GO:0005509">
    <property type="term" value="F:calcium ion binding"/>
    <property type="evidence" value="ECO:0007669"/>
    <property type="project" value="InterPro"/>
</dbReference>
<dbReference type="InterPro" id="IPR002048">
    <property type="entry name" value="EF_hand_dom"/>
</dbReference>
<dbReference type="OMA" id="MNFCQFL"/>
<gene>
    <name evidence="6" type="primary">Dana\GF17829</name>
    <name evidence="6" type="synonym">dana_GLEANR_19091</name>
    <name evidence="6" type="ORF">GF17829</name>
</gene>
<keyword evidence="2" id="KW-0677">Repeat</keyword>
<keyword evidence="1" id="KW-0479">Metal-binding</keyword>
<feature type="compositionally biased region" description="Basic and acidic residues" evidence="4">
    <location>
        <begin position="77"/>
        <end position="88"/>
    </location>
</feature>
<sequence length="379" mass="42289">MSKAVSVRDELDIPAASANNNQTTLQIELKIVPGPEILTEVVKRDELEKLEETRLEEKLQKPERNSRDTSEGVSNEPAEKQEPNRIQESDALGEPQDLGGLGDGPDLESGSSFTSCCSYKHMRESILQRERHASTLSLDSGIDINSLVNPSLKLSQQALHTAPPPAEDLVDSPTVSSVRILMERRSMCYTPECSDGDFEIGIEEVYLRFAALFSRQEIDVAYLNFTQVDEDLDGYICLAELKRLLEKLDIPQTHLAAKKVMANVVGPNEDRLNFCQLLLIYGTLMHRVEVQKYGIHDRVAKRFALTEAVDVSQVGVTGARLFFEAKIAQQQAEPIYPTVFDQEQPVTRTSHSTSAETQSSSSQREQFKCATALFKKLES</sequence>
<name>B3M197_DROAN</name>
<evidence type="ECO:0000256" key="4">
    <source>
        <dbReference type="SAM" id="MobiDB-lite"/>
    </source>
</evidence>
<dbReference type="PROSITE" id="PS50222">
    <property type="entry name" value="EF_HAND_2"/>
    <property type="match status" value="1"/>
</dbReference>